<dbReference type="NCBIfam" id="TIGR04294">
    <property type="entry name" value="pre_pil_HX9DG"/>
    <property type="match status" value="1"/>
</dbReference>
<dbReference type="InterPro" id="IPR027558">
    <property type="entry name" value="Pre_pil_HX9DG_C"/>
</dbReference>
<evidence type="ECO:0000313" key="2">
    <source>
        <dbReference type="EMBL" id="TWT47260.1"/>
    </source>
</evidence>
<dbReference type="NCBIfam" id="TIGR02532">
    <property type="entry name" value="IV_pilin_GFxxxE"/>
    <property type="match status" value="1"/>
</dbReference>
<dbReference type="InterPro" id="IPR011453">
    <property type="entry name" value="DUF1559"/>
</dbReference>
<dbReference type="Gene3D" id="3.30.700.10">
    <property type="entry name" value="Glycoprotein, Type 4 Pilin"/>
    <property type="match status" value="1"/>
</dbReference>
<sequence>MLRFTTRRRAAFSSFGFTLVELLVVIAIIGTLVALLLPAVQAARETARRNTCSNNLKQLGLALQNYDTTQRKLPGLINEIANTASTKNNNGEYLVGRRASWTVMLFPYIEESPLYDLWTKSFNGNTASAAAGQVEWTTGGSGVNFLPELVNLQCPSDPPDGPGTPATSYVGNAGQAYNCLSRGTQPVTGLTIGVNEEYAPNGVFFDANRKSRSNPGSGWANSADGREDGRALQMSIDYIQGGDGTSKTFLVTENIHAVWYTYPDTTPANQLDNEIPNLRDAKHHFGFVWHNLRPTTTNAILPAGVTAESIQRINGARLVSPPETLVDTNGDQLLVEELAYPSSNHPGGVNMAFADGRVLFVNENIQDRVYAQMMTTKYKRSKFYVNEGGIKVDRDLPQPSESDL</sequence>
<dbReference type="PANTHER" id="PTHR30093">
    <property type="entry name" value="GENERAL SECRETION PATHWAY PROTEIN G"/>
    <property type="match status" value="1"/>
</dbReference>
<reference evidence="2 3" key="1">
    <citation type="submission" date="2019-02" db="EMBL/GenBank/DDBJ databases">
        <title>Deep-cultivation of Planctomycetes and their phenomic and genomic characterization uncovers novel biology.</title>
        <authorList>
            <person name="Wiegand S."/>
            <person name="Jogler M."/>
            <person name="Boedeker C."/>
            <person name="Pinto D."/>
            <person name="Vollmers J."/>
            <person name="Rivas-Marin E."/>
            <person name="Kohn T."/>
            <person name="Peeters S.H."/>
            <person name="Heuer A."/>
            <person name="Rast P."/>
            <person name="Oberbeckmann S."/>
            <person name="Bunk B."/>
            <person name="Jeske O."/>
            <person name="Meyerdierks A."/>
            <person name="Storesund J.E."/>
            <person name="Kallscheuer N."/>
            <person name="Luecker S."/>
            <person name="Lage O.M."/>
            <person name="Pohl T."/>
            <person name="Merkel B.J."/>
            <person name="Hornburger P."/>
            <person name="Mueller R.-W."/>
            <person name="Bruemmer F."/>
            <person name="Labrenz M."/>
            <person name="Spormann A.M."/>
            <person name="Op Den Camp H."/>
            <person name="Overmann J."/>
            <person name="Amann R."/>
            <person name="Jetten M.S.M."/>
            <person name="Mascher T."/>
            <person name="Medema M.H."/>
            <person name="Devos D.P."/>
            <person name="Kaster A.-K."/>
            <person name="Ovreas L."/>
            <person name="Rohde M."/>
            <person name="Galperin M.Y."/>
            <person name="Jogler C."/>
        </authorList>
    </citation>
    <scope>NUCLEOTIDE SEQUENCE [LARGE SCALE GENOMIC DNA]</scope>
    <source>
        <strain evidence="2 3">Pla111</strain>
    </source>
</reference>
<comment type="caution">
    <text evidence="2">The sequence shown here is derived from an EMBL/GenBank/DDBJ whole genome shotgun (WGS) entry which is preliminary data.</text>
</comment>
<name>A0A5C5W9B9_9BACT</name>
<dbReference type="EMBL" id="SJPH01000002">
    <property type="protein sequence ID" value="TWT47260.1"/>
    <property type="molecule type" value="Genomic_DNA"/>
</dbReference>
<dbReference type="InterPro" id="IPR012902">
    <property type="entry name" value="N_methyl_site"/>
</dbReference>
<dbReference type="InterPro" id="IPR045584">
    <property type="entry name" value="Pilin-like"/>
</dbReference>
<dbReference type="Pfam" id="PF07963">
    <property type="entry name" value="N_methyl"/>
    <property type="match status" value="1"/>
</dbReference>
<dbReference type="Pfam" id="PF07596">
    <property type="entry name" value="SBP_bac_10"/>
    <property type="match status" value="1"/>
</dbReference>
<proteinExistence type="predicted"/>
<dbReference type="RefSeq" id="WP_146572756.1">
    <property type="nucleotide sequence ID" value="NZ_SJPH01000002.1"/>
</dbReference>
<protein>
    <submittedName>
        <fullName evidence="2">Type II secretion system protein G</fullName>
    </submittedName>
</protein>
<organism evidence="2 3">
    <name type="scientific">Botrimarina hoheduenensis</name>
    <dbReference type="NCBI Taxonomy" id="2528000"/>
    <lineage>
        <taxon>Bacteria</taxon>
        <taxon>Pseudomonadati</taxon>
        <taxon>Planctomycetota</taxon>
        <taxon>Planctomycetia</taxon>
        <taxon>Pirellulales</taxon>
        <taxon>Lacipirellulaceae</taxon>
        <taxon>Botrimarina</taxon>
    </lineage>
</organism>
<evidence type="ECO:0000313" key="3">
    <source>
        <dbReference type="Proteomes" id="UP000318995"/>
    </source>
</evidence>
<dbReference type="OrthoDB" id="269098at2"/>
<gene>
    <name evidence="2" type="primary">xcpT_5</name>
    <name evidence="2" type="ORF">Pla111_08730</name>
</gene>
<dbReference type="PANTHER" id="PTHR30093:SF2">
    <property type="entry name" value="TYPE II SECRETION SYSTEM PROTEIN H"/>
    <property type="match status" value="1"/>
</dbReference>
<keyword evidence="3" id="KW-1185">Reference proteome</keyword>
<dbReference type="Proteomes" id="UP000318995">
    <property type="component" value="Unassembled WGS sequence"/>
</dbReference>
<feature type="domain" description="DUF1559" evidence="1">
    <location>
        <begin position="41"/>
        <end position="367"/>
    </location>
</feature>
<dbReference type="AlphaFoldDB" id="A0A5C5W9B9"/>
<accession>A0A5C5W9B9</accession>
<dbReference type="SUPFAM" id="SSF54523">
    <property type="entry name" value="Pili subunits"/>
    <property type="match status" value="1"/>
</dbReference>
<evidence type="ECO:0000259" key="1">
    <source>
        <dbReference type="Pfam" id="PF07596"/>
    </source>
</evidence>